<feature type="transmembrane region" description="Helical" evidence="6">
    <location>
        <begin position="106"/>
        <end position="123"/>
    </location>
</feature>
<dbReference type="Pfam" id="PF00892">
    <property type="entry name" value="EamA"/>
    <property type="match status" value="2"/>
</dbReference>
<feature type="transmembrane region" description="Helical" evidence="6">
    <location>
        <begin position="211"/>
        <end position="230"/>
    </location>
</feature>
<comment type="similarity">
    <text evidence="2">Belongs to the drug/metabolite transporter (DMT) superfamily. 10 TMS drug/metabolite exporter (DME) (TC 2.A.7.3) family.</text>
</comment>
<evidence type="ECO:0000313" key="9">
    <source>
        <dbReference type="Proteomes" id="UP000593594"/>
    </source>
</evidence>
<evidence type="ECO:0000256" key="6">
    <source>
        <dbReference type="SAM" id="Phobius"/>
    </source>
</evidence>
<feature type="domain" description="EamA" evidence="7">
    <location>
        <begin position="13"/>
        <end position="145"/>
    </location>
</feature>
<feature type="transmembrane region" description="Helical" evidence="6">
    <location>
        <begin position="12"/>
        <end position="35"/>
    </location>
</feature>
<accession>A0A7S8HD71</accession>
<dbReference type="GO" id="GO:0016020">
    <property type="term" value="C:membrane"/>
    <property type="evidence" value="ECO:0007669"/>
    <property type="project" value="UniProtKB-SubCell"/>
</dbReference>
<dbReference type="InterPro" id="IPR037185">
    <property type="entry name" value="EmrE-like"/>
</dbReference>
<reference evidence="8 9" key="1">
    <citation type="submission" date="2020-06" db="EMBL/GenBank/DDBJ databases">
        <title>Genome sequence of 2 isolates from Red Sea Mangroves.</title>
        <authorList>
            <person name="Sefrji F."/>
            <person name="Michoud G."/>
            <person name="Merlino G."/>
            <person name="Daffonchio D."/>
        </authorList>
    </citation>
    <scope>NUCLEOTIDE SEQUENCE [LARGE SCALE GENOMIC DNA]</scope>
    <source>
        <strain evidence="8 9">R1DC25</strain>
    </source>
</reference>
<comment type="subcellular location">
    <subcellularLocation>
        <location evidence="1">Membrane</location>
        <topology evidence="1">Multi-pass membrane protein</topology>
    </subcellularLocation>
</comment>
<feature type="transmembrane region" description="Helical" evidence="6">
    <location>
        <begin position="242"/>
        <end position="261"/>
    </location>
</feature>
<organism evidence="8 9">
    <name type="scientific">Kaustia mangrovi</name>
    <dbReference type="NCBI Taxonomy" id="2593653"/>
    <lineage>
        <taxon>Bacteria</taxon>
        <taxon>Pseudomonadati</taxon>
        <taxon>Pseudomonadota</taxon>
        <taxon>Alphaproteobacteria</taxon>
        <taxon>Hyphomicrobiales</taxon>
        <taxon>Parvibaculaceae</taxon>
        <taxon>Kaustia</taxon>
    </lineage>
</organism>
<dbReference type="AlphaFoldDB" id="A0A7S8HD71"/>
<dbReference type="SUPFAM" id="SSF103481">
    <property type="entry name" value="Multidrug resistance efflux transporter EmrE"/>
    <property type="match status" value="2"/>
</dbReference>
<dbReference type="EMBL" id="CP058214">
    <property type="protein sequence ID" value="QPC44371.1"/>
    <property type="molecule type" value="Genomic_DNA"/>
</dbReference>
<dbReference type="RefSeq" id="WP_213161740.1">
    <property type="nucleotide sequence ID" value="NZ_CP058214.1"/>
</dbReference>
<sequence>MSFLAEPPSSAVRGALWMVLSCAILSLLAGLVRYLSSLDIHPFQIVFCRLFFAFACFMPWIARRGVGHLRTGQTKLYGLRSVVSMAAMTTWFFAVALIPIGEVTALSFLSPLFMTVGAALVLGETVRLRRWTATVIGFLGALVIIRPGMMEMGDGQWLALASAVLMGTSSLVIKTLTRFDSATKVVFYSHLFMTPIGLIPALFVWEWPEPWAWLWLAAMGPIAVLGHISLTKAFSMADASAIAPFDFARLPFAVLVGWFAFGEVTDLWTWVGAAIIFTSSVYIARREAVLSRAKPARDMP</sequence>
<evidence type="ECO:0000256" key="1">
    <source>
        <dbReference type="ARBA" id="ARBA00004141"/>
    </source>
</evidence>
<dbReference type="PANTHER" id="PTHR22911">
    <property type="entry name" value="ACYL-MALONYL CONDENSING ENZYME-RELATED"/>
    <property type="match status" value="1"/>
</dbReference>
<feature type="transmembrane region" description="Helical" evidence="6">
    <location>
        <begin position="130"/>
        <end position="149"/>
    </location>
</feature>
<feature type="transmembrane region" description="Helical" evidence="6">
    <location>
        <begin position="267"/>
        <end position="284"/>
    </location>
</feature>
<keyword evidence="4 6" id="KW-1133">Transmembrane helix</keyword>
<proteinExistence type="inferred from homology"/>
<evidence type="ECO:0000256" key="4">
    <source>
        <dbReference type="ARBA" id="ARBA00022989"/>
    </source>
</evidence>
<protein>
    <submittedName>
        <fullName evidence="8">DMT family transporter</fullName>
    </submittedName>
</protein>
<evidence type="ECO:0000256" key="5">
    <source>
        <dbReference type="ARBA" id="ARBA00023136"/>
    </source>
</evidence>
<gene>
    <name evidence="8" type="ORF">HW532_17695</name>
</gene>
<keyword evidence="3 6" id="KW-0812">Transmembrane</keyword>
<dbReference type="InterPro" id="IPR000620">
    <property type="entry name" value="EamA_dom"/>
</dbReference>
<feature type="transmembrane region" description="Helical" evidence="6">
    <location>
        <begin position="41"/>
        <end position="61"/>
    </location>
</feature>
<feature type="domain" description="EamA" evidence="7">
    <location>
        <begin position="155"/>
        <end position="283"/>
    </location>
</feature>
<evidence type="ECO:0000256" key="3">
    <source>
        <dbReference type="ARBA" id="ARBA00022692"/>
    </source>
</evidence>
<dbReference type="Proteomes" id="UP000593594">
    <property type="component" value="Chromosome"/>
</dbReference>
<evidence type="ECO:0000256" key="2">
    <source>
        <dbReference type="ARBA" id="ARBA00009853"/>
    </source>
</evidence>
<dbReference type="KEGG" id="kmn:HW532_17695"/>
<name>A0A7S8HD71_9HYPH</name>
<keyword evidence="5 6" id="KW-0472">Membrane</keyword>
<evidence type="ECO:0000259" key="7">
    <source>
        <dbReference type="Pfam" id="PF00892"/>
    </source>
</evidence>
<feature type="transmembrane region" description="Helical" evidence="6">
    <location>
        <begin position="185"/>
        <end position="205"/>
    </location>
</feature>
<feature type="transmembrane region" description="Helical" evidence="6">
    <location>
        <begin position="82"/>
        <end position="100"/>
    </location>
</feature>
<evidence type="ECO:0000313" key="8">
    <source>
        <dbReference type="EMBL" id="QPC44371.1"/>
    </source>
</evidence>
<dbReference type="PANTHER" id="PTHR22911:SF6">
    <property type="entry name" value="SOLUTE CARRIER FAMILY 35 MEMBER G1"/>
    <property type="match status" value="1"/>
</dbReference>
<keyword evidence="9" id="KW-1185">Reference proteome</keyword>
<feature type="transmembrane region" description="Helical" evidence="6">
    <location>
        <begin position="155"/>
        <end position="173"/>
    </location>
</feature>